<accession>A0A4U1BV49</accession>
<organism evidence="1 2">
    <name type="scientific">Ferrimonas aestuarii</name>
    <dbReference type="NCBI Taxonomy" id="2569539"/>
    <lineage>
        <taxon>Bacteria</taxon>
        <taxon>Pseudomonadati</taxon>
        <taxon>Pseudomonadota</taxon>
        <taxon>Gammaproteobacteria</taxon>
        <taxon>Alteromonadales</taxon>
        <taxon>Ferrimonadaceae</taxon>
        <taxon>Ferrimonas</taxon>
    </lineage>
</organism>
<sequence length="92" mass="10580">MACHRIEELLELLEPKWQKNQELNLVQMLELIAKEAGFEGPLSELTDDMLIYQLKMGDSDKGAMIPGIQKDYVEDFDWKGALLKARGIEEEK</sequence>
<comment type="caution">
    <text evidence="1">The sequence shown here is derived from an EMBL/GenBank/DDBJ whole genome shotgun (WGS) entry which is preliminary data.</text>
</comment>
<protein>
    <submittedName>
        <fullName evidence="1">DUF1040 family protein</fullName>
    </submittedName>
</protein>
<dbReference type="InterPro" id="IPR038134">
    <property type="entry name" value="YihD_sf"/>
</dbReference>
<reference evidence="1 2" key="1">
    <citation type="submission" date="2019-04" db="EMBL/GenBank/DDBJ databases">
        <authorList>
            <person name="Hwang J.C."/>
        </authorList>
    </citation>
    <scope>NUCLEOTIDE SEQUENCE [LARGE SCALE GENOMIC DNA]</scope>
    <source>
        <strain evidence="1 2">IMCC35002</strain>
    </source>
</reference>
<dbReference type="RefSeq" id="WP_136862495.1">
    <property type="nucleotide sequence ID" value="NZ_SWCJ01000003.1"/>
</dbReference>
<evidence type="ECO:0000313" key="2">
    <source>
        <dbReference type="Proteomes" id="UP000305675"/>
    </source>
</evidence>
<dbReference type="Proteomes" id="UP000305675">
    <property type="component" value="Unassembled WGS sequence"/>
</dbReference>
<gene>
    <name evidence="1" type="ORF">FCL42_06040</name>
</gene>
<dbReference type="InterPro" id="IPR009383">
    <property type="entry name" value="DUF1040"/>
</dbReference>
<dbReference type="EMBL" id="SWCJ01000003">
    <property type="protein sequence ID" value="TKB56691.1"/>
    <property type="molecule type" value="Genomic_DNA"/>
</dbReference>
<dbReference type="OrthoDB" id="6197074at2"/>
<dbReference type="Gene3D" id="1.10.1580.20">
    <property type="entry name" value="Protein of unknown function DUF1040"/>
    <property type="match status" value="1"/>
</dbReference>
<name>A0A4U1BV49_9GAMM</name>
<dbReference type="Pfam" id="PF06288">
    <property type="entry name" value="DUF1040"/>
    <property type="match status" value="1"/>
</dbReference>
<dbReference type="AlphaFoldDB" id="A0A4U1BV49"/>
<proteinExistence type="predicted"/>
<keyword evidence="2" id="KW-1185">Reference proteome</keyword>
<evidence type="ECO:0000313" key="1">
    <source>
        <dbReference type="EMBL" id="TKB56691.1"/>
    </source>
</evidence>